<dbReference type="InterPro" id="IPR011009">
    <property type="entry name" value="Kinase-like_dom_sf"/>
</dbReference>
<dbReference type="InterPro" id="IPR000719">
    <property type="entry name" value="Prot_kinase_dom"/>
</dbReference>
<reference evidence="11 12" key="1">
    <citation type="journal article" date="2013" name="Fungal Biol.">
        <title>Analysis of microsatellite markers in the genome of the plant pathogen Ceratocystis fimbriata.</title>
        <authorList>
            <person name="Simpson M.C."/>
            <person name="Wilken P.M."/>
            <person name="Coetzee M.P."/>
            <person name="Wingfield M.J."/>
            <person name="Wingfield B.D."/>
        </authorList>
    </citation>
    <scope>NUCLEOTIDE SEQUENCE [LARGE SCALE GENOMIC DNA]</scope>
    <source>
        <strain evidence="11 12">CBS 114723</strain>
    </source>
</reference>
<sequence length="434" mass="48507">MFYSLRQLPYISSIWQFAFQQYKSLWNLIWKLAARPNAGFVDLEARAGNNPGYTNGTPKAYGGKKPITSKGPNHGSINETATTTATATTTTTAATTDFETGNVTTRTDYLEKLQETGTESKLEEIVTEENLKSGQLKYIAVPGAWEREAHPDWPDSKFEIPKEVPAGVVYYITRGEHISHGPTSHVERLKTGNIIKYPRPNPYDAREEELNFRDMRTEAEVYNRVGDSPYVPKLIDWDSTSCSLTLECLPKGDLASYMRGTDSIPKETRQRWTLQAAAALDCLHAADIIHCDVCPRNFLLDEALNIVISDFAGSSIDGSEATMAAGPRYLPPGWNWVRRSQKSDDVFSLGSVIYFIMMGREVFSQLTDNEVQQCFQEGIFPDDVSRLVCGSVILACWEGRLRSANDVVASLSALYSRAAEIEEEEEIAGQWSMY</sequence>
<name>A0A2C5WSV8_9PEZI</name>
<dbReference type="EC" id="2.7.11.1" evidence="3"/>
<dbReference type="Pfam" id="PF00069">
    <property type="entry name" value="Pkinase"/>
    <property type="match status" value="1"/>
</dbReference>
<evidence type="ECO:0000256" key="6">
    <source>
        <dbReference type="ARBA" id="ARBA00030980"/>
    </source>
</evidence>
<dbReference type="PROSITE" id="PS50011">
    <property type="entry name" value="PROTEIN_KINASE_DOM"/>
    <property type="match status" value="1"/>
</dbReference>
<comment type="subunit">
    <text evidence="2">Component of the EKC/KEOPS complex composed of at least BUD32, CGI121, GON7, KAE1 and PCC1; the whole complex dimerizes.</text>
</comment>
<proteinExistence type="predicted"/>
<comment type="caution">
    <text evidence="11">The sequence shown here is derived from an EMBL/GenBank/DDBJ whole genome shotgun (WGS) entry which is preliminary data.</text>
</comment>
<dbReference type="Proteomes" id="UP000222788">
    <property type="component" value="Unassembled WGS sequence"/>
</dbReference>
<comment type="catalytic activity">
    <reaction evidence="8">
        <text>L-threonyl-[protein] + ATP = O-phospho-L-threonyl-[protein] + ADP + H(+)</text>
        <dbReference type="Rhea" id="RHEA:46608"/>
        <dbReference type="Rhea" id="RHEA-COMP:11060"/>
        <dbReference type="Rhea" id="RHEA-COMP:11605"/>
        <dbReference type="ChEBI" id="CHEBI:15378"/>
        <dbReference type="ChEBI" id="CHEBI:30013"/>
        <dbReference type="ChEBI" id="CHEBI:30616"/>
        <dbReference type="ChEBI" id="CHEBI:61977"/>
        <dbReference type="ChEBI" id="CHEBI:456216"/>
        <dbReference type="EC" id="2.7.11.1"/>
    </reaction>
</comment>
<evidence type="ECO:0000256" key="3">
    <source>
        <dbReference type="ARBA" id="ARBA00012513"/>
    </source>
</evidence>
<gene>
    <name evidence="11" type="ORF">CFIMG_008480RA</name>
</gene>
<evidence type="ECO:0000313" key="11">
    <source>
        <dbReference type="EMBL" id="PHH52089.1"/>
    </source>
</evidence>
<feature type="domain" description="Protein kinase" evidence="10">
    <location>
        <begin position="158"/>
        <end position="434"/>
    </location>
</feature>
<dbReference type="STRING" id="1035309.A0A2C5WSV8"/>
<dbReference type="Gene3D" id="1.10.510.10">
    <property type="entry name" value="Transferase(Phosphotransferase) domain 1"/>
    <property type="match status" value="1"/>
</dbReference>
<evidence type="ECO:0000256" key="5">
    <source>
        <dbReference type="ARBA" id="ARBA00019973"/>
    </source>
</evidence>
<dbReference type="InterPro" id="IPR051681">
    <property type="entry name" value="Ser/Thr_Kinases-Pseudokinases"/>
</dbReference>
<evidence type="ECO:0000256" key="2">
    <source>
        <dbReference type="ARBA" id="ARBA00011534"/>
    </source>
</evidence>
<dbReference type="EMBL" id="APWK03000077">
    <property type="protein sequence ID" value="PHH52089.1"/>
    <property type="molecule type" value="Genomic_DNA"/>
</dbReference>
<comment type="function">
    <text evidence="1">Component of the EKC/KEOPS complex that is required for the formation of a threonylcarbamoyl group on adenosine at position 37 (t(6)A37) in tRNAs that read codons beginning with adenine. The complex is probably involved in the transfer of the threonylcarbamoyl moiety of threonylcarbamoyl-AMP (TC-AMP) to the N6 group of A37. BUD32 has ATPase activity in the context of the EKC/KEOPS complex and likely plays a supporting role to the catalytic subunit KAE1. The EKC/KEOPS complex also promotes both telomere uncapping and telomere elongation. The complex is required for efficient recruitment of transcriptional coactivators.</text>
</comment>
<evidence type="ECO:0000256" key="7">
    <source>
        <dbReference type="ARBA" id="ARBA00033194"/>
    </source>
</evidence>
<evidence type="ECO:0000256" key="9">
    <source>
        <dbReference type="ARBA" id="ARBA00048679"/>
    </source>
</evidence>
<evidence type="ECO:0000256" key="4">
    <source>
        <dbReference type="ARBA" id="ARBA00013948"/>
    </source>
</evidence>
<dbReference type="GO" id="GO:0005524">
    <property type="term" value="F:ATP binding"/>
    <property type="evidence" value="ECO:0007669"/>
    <property type="project" value="InterPro"/>
</dbReference>
<protein>
    <recommendedName>
        <fullName evidence="5">EKC/KEOPS complex subunit BUD32</fullName>
        <ecNumber evidence="3">2.7.11.1</ecNumber>
    </recommendedName>
    <alternativeName>
        <fullName evidence="6 7">Atypical Serine/threonine protein kinase BUD32</fullName>
    </alternativeName>
    <alternativeName>
        <fullName evidence="4">EKC/KEOPS complex subunit bud32</fullName>
    </alternativeName>
</protein>
<dbReference type="SUPFAM" id="SSF56112">
    <property type="entry name" value="Protein kinase-like (PK-like)"/>
    <property type="match status" value="1"/>
</dbReference>
<keyword evidence="12" id="KW-1185">Reference proteome</keyword>
<dbReference type="OrthoDB" id="1668230at2759"/>
<dbReference type="PANTHER" id="PTHR44329">
    <property type="entry name" value="SERINE/THREONINE-PROTEIN KINASE TNNI3K-RELATED"/>
    <property type="match status" value="1"/>
</dbReference>
<comment type="catalytic activity">
    <reaction evidence="9">
        <text>L-seryl-[protein] + ATP = O-phospho-L-seryl-[protein] + ADP + H(+)</text>
        <dbReference type="Rhea" id="RHEA:17989"/>
        <dbReference type="Rhea" id="RHEA-COMP:9863"/>
        <dbReference type="Rhea" id="RHEA-COMP:11604"/>
        <dbReference type="ChEBI" id="CHEBI:15378"/>
        <dbReference type="ChEBI" id="CHEBI:29999"/>
        <dbReference type="ChEBI" id="CHEBI:30616"/>
        <dbReference type="ChEBI" id="CHEBI:83421"/>
        <dbReference type="ChEBI" id="CHEBI:456216"/>
        <dbReference type="EC" id="2.7.11.1"/>
    </reaction>
</comment>
<dbReference type="AlphaFoldDB" id="A0A2C5WSV8"/>
<evidence type="ECO:0000313" key="12">
    <source>
        <dbReference type="Proteomes" id="UP000222788"/>
    </source>
</evidence>
<dbReference type="PROSITE" id="PS00109">
    <property type="entry name" value="PROTEIN_KINASE_TYR"/>
    <property type="match status" value="1"/>
</dbReference>
<accession>A0A2C5WSV8</accession>
<dbReference type="InterPro" id="IPR008266">
    <property type="entry name" value="Tyr_kinase_AS"/>
</dbReference>
<dbReference type="GO" id="GO:0004674">
    <property type="term" value="F:protein serine/threonine kinase activity"/>
    <property type="evidence" value="ECO:0007669"/>
    <property type="project" value="UniProtKB-EC"/>
</dbReference>
<evidence type="ECO:0000259" key="10">
    <source>
        <dbReference type="PROSITE" id="PS50011"/>
    </source>
</evidence>
<evidence type="ECO:0000256" key="8">
    <source>
        <dbReference type="ARBA" id="ARBA00047899"/>
    </source>
</evidence>
<reference evidence="11 12" key="2">
    <citation type="journal article" date="2013" name="IMA Fungus">
        <title>IMA Genome-F 1: Ceratocystis fimbriata: Draft nuclear genome sequence for the plant pathogen, Ceratocystis fimbriata.</title>
        <authorList>
            <person name="Wilken P.M."/>
            <person name="Steenkamp E.T."/>
            <person name="Wingfield M.J."/>
            <person name="de Beer Z.W."/>
            <person name="Wingfield B.D."/>
        </authorList>
    </citation>
    <scope>NUCLEOTIDE SEQUENCE [LARGE SCALE GENOMIC DNA]</scope>
    <source>
        <strain evidence="11 12">CBS 114723</strain>
    </source>
</reference>
<organism evidence="11 12">
    <name type="scientific">Ceratocystis fimbriata CBS 114723</name>
    <dbReference type="NCBI Taxonomy" id="1035309"/>
    <lineage>
        <taxon>Eukaryota</taxon>
        <taxon>Fungi</taxon>
        <taxon>Dikarya</taxon>
        <taxon>Ascomycota</taxon>
        <taxon>Pezizomycotina</taxon>
        <taxon>Sordariomycetes</taxon>
        <taxon>Hypocreomycetidae</taxon>
        <taxon>Microascales</taxon>
        <taxon>Ceratocystidaceae</taxon>
        <taxon>Ceratocystis</taxon>
    </lineage>
</organism>
<evidence type="ECO:0000256" key="1">
    <source>
        <dbReference type="ARBA" id="ARBA00003747"/>
    </source>
</evidence>